<organism evidence="1 2">
    <name type="scientific">Mucilaginibacter humi</name>
    <dbReference type="NCBI Taxonomy" id="2732510"/>
    <lineage>
        <taxon>Bacteria</taxon>
        <taxon>Pseudomonadati</taxon>
        <taxon>Bacteroidota</taxon>
        <taxon>Sphingobacteriia</taxon>
        <taxon>Sphingobacteriales</taxon>
        <taxon>Sphingobacteriaceae</taxon>
        <taxon>Mucilaginibacter</taxon>
    </lineage>
</organism>
<dbReference type="NCBIfam" id="TIGR04131">
    <property type="entry name" value="Bac_Flav_CTERM"/>
    <property type="match status" value="1"/>
</dbReference>
<dbReference type="Pfam" id="PF13585">
    <property type="entry name" value="CHU_C"/>
    <property type="match status" value="1"/>
</dbReference>
<protein>
    <submittedName>
        <fullName evidence="1">T9SS type B sorting domain-containing protein</fullName>
    </submittedName>
</protein>
<reference evidence="1 2" key="1">
    <citation type="submission" date="2020-05" db="EMBL/GenBank/DDBJ databases">
        <authorList>
            <person name="Khan S.A."/>
            <person name="Jeon C.O."/>
            <person name="Chun B.H."/>
        </authorList>
    </citation>
    <scope>NUCLEOTIDE SEQUENCE [LARGE SCALE GENOMIC DNA]</scope>
    <source>
        <strain evidence="1 2">S1162</strain>
    </source>
</reference>
<dbReference type="InterPro" id="IPR026341">
    <property type="entry name" value="T9SS_type_B"/>
</dbReference>
<dbReference type="RefSeq" id="WP_175270310.1">
    <property type="nucleotide sequence ID" value="NZ_JABFCR010000059.1"/>
</dbReference>
<name>A0ABX1W386_9SPHI</name>
<accession>A0ABX1W386</accession>
<proteinExistence type="predicted"/>
<keyword evidence="2" id="KW-1185">Reference proteome</keyword>
<evidence type="ECO:0000313" key="2">
    <source>
        <dbReference type="Proteomes" id="UP000566071"/>
    </source>
</evidence>
<sequence>MYSPQLTSAEPATVTYPATVNLEETYVKQIGFSYSYFNDAVGSKALANYKAIDHSGTYYIKVTTNYGCENFIAVKVTVLPPPPYIVSAVNTFTPNNDGVNDYFNLHIEGYVKFNKLDVFNRYGKLVYTTNTADALWNGNFNGQNLPAGTYYWLFDGTDTYYNTKITKSGSVAIIR</sequence>
<gene>
    <name evidence="1" type="ORF">HK413_12125</name>
</gene>
<evidence type="ECO:0000313" key="1">
    <source>
        <dbReference type="EMBL" id="NNU34633.1"/>
    </source>
</evidence>
<dbReference type="EMBL" id="JABFCR010000059">
    <property type="protein sequence ID" value="NNU34633.1"/>
    <property type="molecule type" value="Genomic_DNA"/>
</dbReference>
<dbReference type="Proteomes" id="UP000566071">
    <property type="component" value="Unassembled WGS sequence"/>
</dbReference>
<comment type="caution">
    <text evidence="1">The sequence shown here is derived from an EMBL/GenBank/DDBJ whole genome shotgun (WGS) entry which is preliminary data.</text>
</comment>